<dbReference type="STRING" id="529884.Rhola_00001090"/>
<dbReference type="KEGG" id="rla:Rhola_00001090"/>
<dbReference type="Gene3D" id="2.160.20.10">
    <property type="entry name" value="Single-stranded right-handed beta-helix, Pectin lyase-like"/>
    <property type="match status" value="1"/>
</dbReference>
<evidence type="ECO:0000313" key="2">
    <source>
        <dbReference type="EMBL" id="AIC46939.1"/>
    </source>
</evidence>
<keyword evidence="1" id="KW-0732">Signal</keyword>
<dbReference type="HOGENOM" id="CLU_747789_0_0_11"/>
<evidence type="ECO:0008006" key="4">
    <source>
        <dbReference type="Google" id="ProtNLM"/>
    </source>
</evidence>
<dbReference type="SUPFAM" id="SSF51126">
    <property type="entry name" value="Pectin lyase-like"/>
    <property type="match status" value="1"/>
</dbReference>
<feature type="signal peptide" evidence="1">
    <location>
        <begin position="1"/>
        <end position="23"/>
    </location>
</feature>
<proteinExistence type="predicted"/>
<reference evidence="2 3" key="1">
    <citation type="journal article" date="2014" name="Int. J. Syst. Evol. Microbiol.">
        <title>Rhodoluna lacicola gen. nov., sp. nov., a planktonic freshwater bacterium with stream-lined genome.</title>
        <authorList>
            <person name="Hahn M."/>
            <person name="Schmidt J."/>
            <person name="Taipale S.J."/>
            <person name="Doolittle W.F."/>
            <person name="Koll U."/>
        </authorList>
    </citation>
    <scope>NUCLEOTIDE SEQUENCE [LARGE SCALE GENOMIC DNA]</scope>
    <source>
        <strain evidence="2 3">MWH-Ta8</strain>
    </source>
</reference>
<dbReference type="AlphaFoldDB" id="A0A060JKX7"/>
<dbReference type="InterPro" id="IPR011050">
    <property type="entry name" value="Pectin_lyase_fold/virulence"/>
</dbReference>
<evidence type="ECO:0000313" key="3">
    <source>
        <dbReference type="Proteomes" id="UP000067708"/>
    </source>
</evidence>
<sequence>MKKLFALLISAGMTFMGLAPASAANVYVGGEMPPSGILTKAGSPYVITQPIIVPAGQTLIIEAGVSIIADPVAVLSVRYLVELKGNLTIAGTASEPVRIIGLQGNTALYDTYEYPANNFLNVQIDHAIIENLRLDISRFGNFTIRDSDFYRTGPLQINAVGTSTYVSGTAIRNPAVVTIERNALHNVCPIFSSYQNATIVFSDNYLYAKGCAISDRYSPRDNGVTIRVSGNTFNKPANTGFLFSAMNKSNPLQLNLAGNYWSTIDELEIGSKINDGNDVRGLAVIEFKPYLTAANPLAPKSTMREISEKRSLTKFKTCASLNKYFEAGISKSQNYPAGAKTFKKIPFMHVPGFTANKHLLKGKASVICPK</sequence>
<accession>A0A060JKX7</accession>
<gene>
    <name evidence="2" type="ORF">Rhola_00001090</name>
</gene>
<organism evidence="2 3">
    <name type="scientific">Rhodoluna lacicola</name>
    <dbReference type="NCBI Taxonomy" id="529884"/>
    <lineage>
        <taxon>Bacteria</taxon>
        <taxon>Bacillati</taxon>
        <taxon>Actinomycetota</taxon>
        <taxon>Actinomycetes</taxon>
        <taxon>Micrococcales</taxon>
        <taxon>Microbacteriaceae</taxon>
        <taxon>Luna cluster</taxon>
        <taxon>Luna-1 subcluster</taxon>
        <taxon>Rhodoluna</taxon>
    </lineage>
</organism>
<evidence type="ECO:0000256" key="1">
    <source>
        <dbReference type="SAM" id="SignalP"/>
    </source>
</evidence>
<dbReference type="EMBL" id="CP007490">
    <property type="protein sequence ID" value="AIC46939.1"/>
    <property type="molecule type" value="Genomic_DNA"/>
</dbReference>
<name>A0A060JKX7_9MICO</name>
<dbReference type="RefSeq" id="WP_038501630.1">
    <property type="nucleotide sequence ID" value="NZ_CP007490.1"/>
</dbReference>
<dbReference type="InterPro" id="IPR012334">
    <property type="entry name" value="Pectin_lyas_fold"/>
</dbReference>
<protein>
    <recommendedName>
        <fullName evidence="4">Right handed beta helix domain-containing protein</fullName>
    </recommendedName>
</protein>
<feature type="chain" id="PRO_5001584233" description="Right handed beta helix domain-containing protein" evidence="1">
    <location>
        <begin position="24"/>
        <end position="370"/>
    </location>
</feature>
<dbReference type="Proteomes" id="UP000067708">
    <property type="component" value="Chromosome"/>
</dbReference>
<dbReference type="OrthoDB" id="974660at2"/>
<keyword evidence="3" id="KW-1185">Reference proteome</keyword>